<dbReference type="Proteomes" id="UP000256269">
    <property type="component" value="Unassembled WGS sequence"/>
</dbReference>
<dbReference type="SUPFAM" id="SSF46785">
    <property type="entry name" value="Winged helix' DNA-binding domain"/>
    <property type="match status" value="1"/>
</dbReference>
<accession>A0A3E0H4N7</accession>
<keyword evidence="4" id="KW-1185">Reference proteome</keyword>
<evidence type="ECO:0000313" key="4">
    <source>
        <dbReference type="Proteomes" id="UP000256269"/>
    </source>
</evidence>
<reference evidence="3 4" key="1">
    <citation type="submission" date="2018-08" db="EMBL/GenBank/DDBJ databases">
        <title>Genomic Encyclopedia of Archaeal and Bacterial Type Strains, Phase II (KMG-II): from individual species to whole genera.</title>
        <authorList>
            <person name="Goeker M."/>
        </authorList>
    </citation>
    <scope>NUCLEOTIDE SEQUENCE [LARGE SCALE GENOMIC DNA]</scope>
    <source>
        <strain evidence="3 4">DSM 45791</strain>
    </source>
</reference>
<dbReference type="Pfam" id="PF02082">
    <property type="entry name" value="Rrf2"/>
    <property type="match status" value="1"/>
</dbReference>
<dbReference type="Gene3D" id="1.10.10.10">
    <property type="entry name" value="Winged helix-like DNA-binding domain superfamily/Winged helix DNA-binding domain"/>
    <property type="match status" value="1"/>
</dbReference>
<dbReference type="InterPro" id="IPR000944">
    <property type="entry name" value="Tscrpt_reg_Rrf2"/>
</dbReference>
<gene>
    <name evidence="3" type="ORF">BCF44_115121</name>
</gene>
<dbReference type="RefSeq" id="WP_116179271.1">
    <property type="nucleotide sequence ID" value="NZ_CP144375.1"/>
</dbReference>
<comment type="cofactor">
    <cofactor evidence="2">
        <name>[2Fe-2S] cluster</name>
        <dbReference type="ChEBI" id="CHEBI:190135"/>
    </cofactor>
</comment>
<dbReference type="GO" id="GO:0003700">
    <property type="term" value="F:DNA-binding transcription factor activity"/>
    <property type="evidence" value="ECO:0007669"/>
    <property type="project" value="TreeGrafter"/>
</dbReference>
<dbReference type="AlphaFoldDB" id="A0A3E0H4N7"/>
<dbReference type="NCBIfam" id="TIGR00738">
    <property type="entry name" value="rrf2_super"/>
    <property type="match status" value="1"/>
</dbReference>
<dbReference type="PANTHER" id="PTHR33221">
    <property type="entry name" value="WINGED HELIX-TURN-HELIX TRANSCRIPTIONAL REGULATOR, RRF2 FAMILY"/>
    <property type="match status" value="1"/>
</dbReference>
<dbReference type="GO" id="GO:0003677">
    <property type="term" value="F:DNA binding"/>
    <property type="evidence" value="ECO:0007669"/>
    <property type="project" value="UniProtKB-KW"/>
</dbReference>
<evidence type="ECO:0000256" key="2">
    <source>
        <dbReference type="ARBA" id="ARBA00034078"/>
    </source>
</evidence>
<dbReference type="InterPro" id="IPR036388">
    <property type="entry name" value="WH-like_DNA-bd_sf"/>
</dbReference>
<sequence length="139" mass="14933">MHLSRATDIALRILMLAAAQRRQLTIDELAAALDVPRNHVAKVVQRLQRPGWLTTTRGRGGGITLPDATLGASVGRIVRDFEGVAEVVDCDTPPCPLRAACRLRGALRNAQEAFFASLDDVVLQDLIAPPTGTTLLTLT</sequence>
<dbReference type="OrthoDB" id="9795923at2"/>
<keyword evidence="1" id="KW-0238">DNA-binding</keyword>
<dbReference type="EMBL" id="QUNO01000015">
    <property type="protein sequence ID" value="REH37117.1"/>
    <property type="molecule type" value="Genomic_DNA"/>
</dbReference>
<protein>
    <submittedName>
        <fullName evidence="3">Rrf2 family nitric oxide-sensitive transcriptional repressor</fullName>
    </submittedName>
</protein>
<dbReference type="GO" id="GO:0005829">
    <property type="term" value="C:cytosol"/>
    <property type="evidence" value="ECO:0007669"/>
    <property type="project" value="TreeGrafter"/>
</dbReference>
<proteinExistence type="predicted"/>
<evidence type="ECO:0000256" key="1">
    <source>
        <dbReference type="ARBA" id="ARBA00023125"/>
    </source>
</evidence>
<name>A0A3E0H4N7_9PSEU</name>
<comment type="caution">
    <text evidence="3">The sequence shown here is derived from an EMBL/GenBank/DDBJ whole genome shotgun (WGS) entry which is preliminary data.</text>
</comment>
<organism evidence="3 4">
    <name type="scientific">Kutzneria buriramensis</name>
    <dbReference type="NCBI Taxonomy" id="1045776"/>
    <lineage>
        <taxon>Bacteria</taxon>
        <taxon>Bacillati</taxon>
        <taxon>Actinomycetota</taxon>
        <taxon>Actinomycetes</taxon>
        <taxon>Pseudonocardiales</taxon>
        <taxon>Pseudonocardiaceae</taxon>
        <taxon>Kutzneria</taxon>
    </lineage>
</organism>
<dbReference type="PROSITE" id="PS51197">
    <property type="entry name" value="HTH_RRF2_2"/>
    <property type="match status" value="1"/>
</dbReference>
<dbReference type="InterPro" id="IPR036390">
    <property type="entry name" value="WH_DNA-bd_sf"/>
</dbReference>
<dbReference type="PANTHER" id="PTHR33221:SF4">
    <property type="entry name" value="HTH-TYPE TRANSCRIPTIONAL REPRESSOR NSRR"/>
    <property type="match status" value="1"/>
</dbReference>
<evidence type="ECO:0000313" key="3">
    <source>
        <dbReference type="EMBL" id="REH37117.1"/>
    </source>
</evidence>